<dbReference type="SUPFAM" id="SSF53300">
    <property type="entry name" value="vWA-like"/>
    <property type="match status" value="1"/>
</dbReference>
<reference evidence="19" key="3">
    <citation type="submission" date="2025-09" db="UniProtKB">
        <authorList>
            <consortium name="Ensembl"/>
        </authorList>
    </citation>
    <scope>IDENTIFICATION</scope>
</reference>
<dbReference type="FunFam" id="3.30.450.20:FF:000012">
    <property type="entry name" value="Calcium channel, voltage-dependent, alpha2/delta subunit 3"/>
    <property type="match status" value="1"/>
</dbReference>
<keyword evidence="4" id="KW-0109">Calcium transport</keyword>
<dbReference type="FunFam" id="3.40.50.410:FF:000007">
    <property type="entry name" value="Calcium voltage-gated channel auxiliary subunit alpha2delta 3"/>
    <property type="match status" value="1"/>
</dbReference>
<dbReference type="PROSITE" id="PS50234">
    <property type="entry name" value="VWFA"/>
    <property type="match status" value="1"/>
</dbReference>
<accession>A0A8C6M6T3</accession>
<keyword evidence="7" id="KW-0479">Metal-binding</keyword>
<keyword evidence="13 17" id="KW-0472">Membrane</keyword>
<dbReference type="InterPro" id="IPR051173">
    <property type="entry name" value="Ca_channel_alpha-2/delta"/>
</dbReference>
<evidence type="ECO:0000313" key="20">
    <source>
        <dbReference type="Proteomes" id="UP000694548"/>
    </source>
</evidence>
<protein>
    <submittedName>
        <fullName evidence="19">Calcium channel, voltage dependent, alpha2/delta subunit 3</fullName>
    </submittedName>
</protein>
<evidence type="ECO:0000256" key="8">
    <source>
        <dbReference type="ARBA" id="ARBA00022729"/>
    </source>
</evidence>
<dbReference type="CDD" id="cd01463">
    <property type="entry name" value="vWA_VGCC_like"/>
    <property type="match status" value="1"/>
</dbReference>
<keyword evidence="8" id="KW-0732">Signal</keyword>
<comment type="subcellular location">
    <subcellularLocation>
        <location evidence="1">Membrane</location>
        <topology evidence="1">Single-pass type I membrane protein</topology>
    </subcellularLocation>
</comment>
<dbReference type="InterPro" id="IPR036465">
    <property type="entry name" value="vWFA_dom_sf"/>
</dbReference>
<keyword evidence="16" id="KW-0407">Ion channel</keyword>
<dbReference type="GO" id="GO:0005245">
    <property type="term" value="F:voltage-gated calcium channel activity"/>
    <property type="evidence" value="ECO:0007669"/>
    <property type="project" value="TreeGrafter"/>
</dbReference>
<gene>
    <name evidence="19" type="primary">CACNA2D3</name>
</gene>
<reference evidence="19" key="2">
    <citation type="submission" date="2025-08" db="UniProtKB">
        <authorList>
            <consortium name="Ensembl"/>
        </authorList>
    </citation>
    <scope>IDENTIFICATION</scope>
</reference>
<sequence length="1021" mass="116221">MYARLYSILHIVKLWASAFGGEIKSISAKYSGSQLLQKKYKEPEKSVRVEEIDGVKLVKNLAVKMEEMFQKKAEATRVSSGMHLSNNVELGGDFILEPNDHFNNLSVNLSLSVVQVPTNMYNKDPDIVNGVYWSEALNKVFVENFERDPTLIWQYFGSAKGFFRQYPGVKWHPDEHGVIGFDCRNRKWYIQAATSPKDVVILVDVSGSMKGLRLTIARQTVSSILDTLGDDDFFNIIAYNQEIHYVEPCLNGTLVRADRTNKDHFREHLDKLFAKGIGLLGEALTEAFSILNDFNQTGRGSVCSQAIMLVTDGATEMYDDVFEKYNWPERKVRIFPYLIGRESAFADNLKWMACANKGYFSQISTLADVQENVMRYLHVMSRPKVIDHEHDTVWTEAYVDRSFLFLLQLNDKSGPSLTTTVAMPVFSTKNETNQGILLGVVGTDIPLQELMKLIPKHMLGIHGYVFAITNNGYILTHPDLRPLYQEGQKRRKPNYSSVDLSEVEWEDKDYILRNAMVNRRTGTFSMEVKRTVDRGRRVLKMHNDYYYTDINGTPFSVGVALSRGHGKYFFRGNVSMEAGLRDLEQPDVALADEWTYCNTEEKHEHRHLSQIQAIKLYMMGRRPHLKCDRELIQEVLFDAVVTAPLKSYWNSLALNKSENSDKGVEIVFLGTRTGLSRTKLFVPTDQLSNQDFLTAEDKEGVFNADHFPLWYKRAAEQVPGTFVYSIPFSTALENKSVVLASTAIQLLDDRKSPIVAAVGLQMKLEYFQRKFWTACRQCTALDGKCIISCDSEDINCYLIDNNGFILVTEEQSQTGLFFGEVEGAVMNKLLQMGCFKRITLYDYQALCREYAGSSDSFSLLLIQITLTTNMFAFSVWIFLSFLLEFNLYSWWNVDFSVKAQRSRSKTMMVPCDTEYPAFVSERTIKETTGNIECDGCLRSFVIQQIPSTNLFMVVVDNKCDCSSIPPSLKCDRLKLQKDRKKPESCHPFHPEENAMECGSASRLSSRLAAILLPLLAATISR</sequence>
<organism evidence="19 20">
    <name type="scientific">Nothobranchius furzeri</name>
    <name type="common">Turquoise killifish</name>
    <dbReference type="NCBI Taxonomy" id="105023"/>
    <lineage>
        <taxon>Eukaryota</taxon>
        <taxon>Metazoa</taxon>
        <taxon>Chordata</taxon>
        <taxon>Craniata</taxon>
        <taxon>Vertebrata</taxon>
        <taxon>Euteleostomi</taxon>
        <taxon>Actinopterygii</taxon>
        <taxon>Neopterygii</taxon>
        <taxon>Teleostei</taxon>
        <taxon>Neoteleostei</taxon>
        <taxon>Acanthomorphata</taxon>
        <taxon>Ovalentaria</taxon>
        <taxon>Atherinomorphae</taxon>
        <taxon>Cyprinodontiformes</taxon>
        <taxon>Nothobranchiidae</taxon>
        <taxon>Nothobranchius</taxon>
    </lineage>
</organism>
<evidence type="ECO:0000313" key="19">
    <source>
        <dbReference type="Ensembl" id="ENSNFUP00015028335.1"/>
    </source>
</evidence>
<dbReference type="InterPro" id="IPR013680">
    <property type="entry name" value="VDCC_a2/dsu"/>
</dbReference>
<evidence type="ECO:0000259" key="18">
    <source>
        <dbReference type="PROSITE" id="PS50234"/>
    </source>
</evidence>
<dbReference type="InterPro" id="IPR013608">
    <property type="entry name" value="VWA_N"/>
</dbReference>
<evidence type="ECO:0000256" key="14">
    <source>
        <dbReference type="ARBA" id="ARBA00023157"/>
    </source>
</evidence>
<evidence type="ECO:0000256" key="7">
    <source>
        <dbReference type="ARBA" id="ARBA00022723"/>
    </source>
</evidence>
<evidence type="ECO:0000256" key="3">
    <source>
        <dbReference type="ARBA" id="ARBA00022448"/>
    </source>
</evidence>
<evidence type="ECO:0000256" key="9">
    <source>
        <dbReference type="ARBA" id="ARBA00022837"/>
    </source>
</evidence>
<name>A0A8C6M6T3_NOTFU</name>
<evidence type="ECO:0000256" key="12">
    <source>
        <dbReference type="ARBA" id="ARBA00023065"/>
    </source>
</evidence>
<dbReference type="Gene3D" id="3.40.50.410">
    <property type="entry name" value="von Willebrand factor, type A domain"/>
    <property type="match status" value="1"/>
</dbReference>
<keyword evidence="20" id="KW-1185">Reference proteome</keyword>
<proteinExistence type="inferred from homology"/>
<keyword evidence="5" id="KW-0107">Calcium channel</keyword>
<keyword evidence="9" id="KW-0106">Calcium</keyword>
<dbReference type="PANTHER" id="PTHR10166:SF56">
    <property type="entry name" value="VOLTAGE-DEPENDENT CALCIUM CHANNEL SUBUNIT ALPHA-2_DELTA-3 ISOFORM X1"/>
    <property type="match status" value="1"/>
</dbReference>
<feature type="transmembrane region" description="Helical" evidence="17">
    <location>
        <begin position="857"/>
        <end position="883"/>
    </location>
</feature>
<keyword evidence="11 17" id="KW-1133">Transmembrane helix</keyword>
<keyword evidence="3" id="KW-0813">Transport</keyword>
<dbReference type="Pfam" id="PF08399">
    <property type="entry name" value="VWA_N"/>
    <property type="match status" value="1"/>
</dbReference>
<reference evidence="19" key="1">
    <citation type="submission" date="2014-08" db="EMBL/GenBank/DDBJ databases">
        <authorList>
            <person name="Senf B."/>
            <person name="Petzold A."/>
            <person name="Downie B.R."/>
            <person name="Koch P."/>
            <person name="Platzer M."/>
        </authorList>
    </citation>
    <scope>NUCLEOTIDE SEQUENCE [LARGE SCALE GENOMIC DNA]</scope>
    <source>
        <strain evidence="19">GRZ</strain>
    </source>
</reference>
<dbReference type="InterPro" id="IPR002035">
    <property type="entry name" value="VWF_A"/>
</dbReference>
<dbReference type="AlphaFoldDB" id="A0A8C6M6T3"/>
<keyword evidence="6 17" id="KW-0812">Transmembrane</keyword>
<dbReference type="Ensembl" id="ENSNFUT00015029607.1">
    <property type="protein sequence ID" value="ENSNFUP00015028335.1"/>
    <property type="gene ID" value="ENSNFUG00015013050.1"/>
</dbReference>
<dbReference type="SMART" id="SM00327">
    <property type="entry name" value="VWA"/>
    <property type="match status" value="1"/>
</dbReference>
<evidence type="ECO:0000256" key="15">
    <source>
        <dbReference type="ARBA" id="ARBA00023180"/>
    </source>
</evidence>
<evidence type="ECO:0000256" key="11">
    <source>
        <dbReference type="ARBA" id="ARBA00022989"/>
    </source>
</evidence>
<dbReference type="Proteomes" id="UP000694548">
    <property type="component" value="Chromosome sgr10"/>
</dbReference>
<dbReference type="GO" id="GO:0046872">
    <property type="term" value="F:metal ion binding"/>
    <property type="evidence" value="ECO:0007669"/>
    <property type="project" value="UniProtKB-KW"/>
</dbReference>
<evidence type="ECO:0000256" key="17">
    <source>
        <dbReference type="SAM" id="Phobius"/>
    </source>
</evidence>
<keyword evidence="15" id="KW-0325">Glycoprotein</keyword>
<evidence type="ECO:0000256" key="4">
    <source>
        <dbReference type="ARBA" id="ARBA00022568"/>
    </source>
</evidence>
<keyword evidence="14" id="KW-1015">Disulfide bond</keyword>
<comment type="similarity">
    <text evidence="2">Belongs to the calcium channel subunit alpha-2/delta family.</text>
</comment>
<evidence type="ECO:0000256" key="10">
    <source>
        <dbReference type="ARBA" id="ARBA00022882"/>
    </source>
</evidence>
<dbReference type="PANTHER" id="PTHR10166">
    <property type="entry name" value="VOLTAGE-DEPENDENT CALCIUM CHANNEL SUBUNIT ALPHA-2/DELTA-RELATED"/>
    <property type="match status" value="1"/>
</dbReference>
<evidence type="ECO:0000256" key="5">
    <source>
        <dbReference type="ARBA" id="ARBA00022673"/>
    </source>
</evidence>
<evidence type="ECO:0000256" key="13">
    <source>
        <dbReference type="ARBA" id="ARBA00023136"/>
    </source>
</evidence>
<dbReference type="GO" id="GO:0046959">
    <property type="term" value="P:habituation"/>
    <property type="evidence" value="ECO:0007669"/>
    <property type="project" value="Ensembl"/>
</dbReference>
<evidence type="ECO:0000256" key="6">
    <source>
        <dbReference type="ARBA" id="ARBA00022692"/>
    </source>
</evidence>
<evidence type="ECO:0000256" key="16">
    <source>
        <dbReference type="ARBA" id="ARBA00023303"/>
    </source>
</evidence>
<feature type="domain" description="VWFA" evidence="18">
    <location>
        <begin position="198"/>
        <end position="380"/>
    </location>
</feature>
<dbReference type="GO" id="GO:0005891">
    <property type="term" value="C:voltage-gated calcium channel complex"/>
    <property type="evidence" value="ECO:0007669"/>
    <property type="project" value="TreeGrafter"/>
</dbReference>
<keyword evidence="12" id="KW-0406">Ion transport</keyword>
<dbReference type="Pfam" id="PF08473">
    <property type="entry name" value="VGCC_alpha2"/>
    <property type="match status" value="1"/>
</dbReference>
<evidence type="ECO:0000256" key="1">
    <source>
        <dbReference type="ARBA" id="ARBA00004479"/>
    </source>
</evidence>
<dbReference type="Pfam" id="PF00092">
    <property type="entry name" value="VWA"/>
    <property type="match status" value="1"/>
</dbReference>
<dbReference type="GeneTree" id="ENSGT00940000155766"/>
<keyword evidence="10" id="KW-0851">Voltage-gated channel</keyword>
<evidence type="ECO:0000256" key="2">
    <source>
        <dbReference type="ARBA" id="ARBA00007060"/>
    </source>
</evidence>
<dbReference type="Gene3D" id="3.30.450.20">
    <property type="entry name" value="PAS domain"/>
    <property type="match status" value="1"/>
</dbReference>